<dbReference type="PANTHER" id="PTHR30153">
    <property type="entry name" value="REPLICATIVE DNA HELICASE DNAB"/>
    <property type="match status" value="1"/>
</dbReference>
<dbReference type="GO" id="GO:0006269">
    <property type="term" value="P:DNA replication, synthesis of primer"/>
    <property type="evidence" value="ECO:0007669"/>
    <property type="project" value="UniProtKB-KW"/>
</dbReference>
<evidence type="ECO:0000256" key="3">
    <source>
        <dbReference type="ARBA" id="ARBA00022705"/>
    </source>
</evidence>
<evidence type="ECO:0000256" key="8">
    <source>
        <dbReference type="ARBA" id="ARBA00023125"/>
    </source>
</evidence>
<dbReference type="Gene3D" id="3.40.50.300">
    <property type="entry name" value="P-loop containing nucleotide triphosphate hydrolases"/>
    <property type="match status" value="1"/>
</dbReference>
<evidence type="ECO:0000256" key="2">
    <source>
        <dbReference type="ARBA" id="ARBA00022515"/>
    </source>
</evidence>
<dbReference type="InterPro" id="IPR027417">
    <property type="entry name" value="P-loop_NTPase"/>
</dbReference>
<dbReference type="SUPFAM" id="SSF48024">
    <property type="entry name" value="N-terminal domain of DnaB helicase"/>
    <property type="match status" value="1"/>
</dbReference>
<evidence type="ECO:0000256" key="9">
    <source>
        <dbReference type="ARBA" id="ARBA00023235"/>
    </source>
</evidence>
<gene>
    <name evidence="13" type="primary">dnaC_3</name>
    <name evidence="13" type="ORF">BILFYP9_05005</name>
</gene>
<comment type="catalytic activity">
    <reaction evidence="11">
        <text>ATP + H2O = ADP + phosphate + H(+)</text>
        <dbReference type="Rhea" id="RHEA:13065"/>
        <dbReference type="ChEBI" id="CHEBI:15377"/>
        <dbReference type="ChEBI" id="CHEBI:15378"/>
        <dbReference type="ChEBI" id="CHEBI:30616"/>
        <dbReference type="ChEBI" id="CHEBI:43474"/>
        <dbReference type="ChEBI" id="CHEBI:456216"/>
        <dbReference type="EC" id="5.6.2.3"/>
    </reaction>
</comment>
<sequence>MDTNVQLRDEDAEKMVLGTIILQRNAFEEVRELLSEESFYNPFHQEIYKAILQMVSSGNRPDMITVKGRLVANGVKFELVEYMKIASNSTFDLYQYAARLHDLAIRRKFYVIGQYLVSNSYSEAEDILDVTNSVSDELASLFKSSSTTVTTINDGLENVYSMINENLSGAKDITGTPTGFEKIDAKSGGLQKSDLIIIAGETSQGKTSLAVSIMRNAADFGAKIAMYSMEMKKEQITARILSMESGVPANQIMYSRLTDSQLQAVDKGIGKVSGKGIYFDDRSTSNIDTIISSIRYMKLKYGIDGAIVDYLQILNVNMKGANKEQQMGDVARRLKNLAKELDIWIIALSQLNRDTMNPVPTLARLRDSGQIAEAADVVILIYRPEVTKKSYPSDFSNVETKGTAMIDIAKGRNIGLLRFICGFNAATTCFYNLDSVPLSGSSVADVEDDNPF</sequence>
<dbReference type="SUPFAM" id="SSF52540">
    <property type="entry name" value="P-loop containing nucleoside triphosphate hydrolases"/>
    <property type="match status" value="1"/>
</dbReference>
<name>A0A6N2XK80_9BACE</name>
<evidence type="ECO:0000259" key="12">
    <source>
        <dbReference type="PROSITE" id="PS51199"/>
    </source>
</evidence>
<dbReference type="PANTHER" id="PTHR30153:SF2">
    <property type="entry name" value="REPLICATIVE DNA HELICASE"/>
    <property type="match status" value="1"/>
</dbReference>
<evidence type="ECO:0000313" key="13">
    <source>
        <dbReference type="EMBL" id="VYT54136.1"/>
    </source>
</evidence>
<evidence type="ECO:0000256" key="6">
    <source>
        <dbReference type="ARBA" id="ARBA00022806"/>
    </source>
</evidence>
<evidence type="ECO:0000256" key="5">
    <source>
        <dbReference type="ARBA" id="ARBA00022801"/>
    </source>
</evidence>
<keyword evidence="4" id="KW-0547">Nucleotide-binding</keyword>
<keyword evidence="3" id="KW-0235">DNA replication</keyword>
<dbReference type="InterPro" id="IPR016136">
    <property type="entry name" value="DNA_helicase_N/primase_C"/>
</dbReference>
<dbReference type="GO" id="GO:0016787">
    <property type="term" value="F:hydrolase activity"/>
    <property type="evidence" value="ECO:0007669"/>
    <property type="project" value="UniProtKB-KW"/>
</dbReference>
<dbReference type="GO" id="GO:0043139">
    <property type="term" value="F:5'-3' DNA helicase activity"/>
    <property type="evidence" value="ECO:0007669"/>
    <property type="project" value="UniProtKB-EC"/>
</dbReference>
<evidence type="ECO:0000256" key="1">
    <source>
        <dbReference type="ARBA" id="ARBA00008428"/>
    </source>
</evidence>
<dbReference type="InterPro" id="IPR036185">
    <property type="entry name" value="DNA_heli_DnaB-like_N_sf"/>
</dbReference>
<protein>
    <recommendedName>
        <fullName evidence="10">DNA 5'-3' helicase</fullName>
        <ecNumber evidence="10">5.6.2.3</ecNumber>
    </recommendedName>
</protein>
<dbReference type="InterPro" id="IPR007694">
    <property type="entry name" value="DNA_helicase_DnaB-like_C"/>
</dbReference>
<keyword evidence="2" id="KW-0639">Primosome</keyword>
<dbReference type="InterPro" id="IPR007693">
    <property type="entry name" value="DNA_helicase_DnaB-like_N"/>
</dbReference>
<feature type="domain" description="SF4 helicase" evidence="12">
    <location>
        <begin position="169"/>
        <end position="437"/>
    </location>
</feature>
<dbReference type="GO" id="GO:0005829">
    <property type="term" value="C:cytosol"/>
    <property type="evidence" value="ECO:0007669"/>
    <property type="project" value="TreeGrafter"/>
</dbReference>
<dbReference type="GO" id="GO:0003677">
    <property type="term" value="F:DNA binding"/>
    <property type="evidence" value="ECO:0007669"/>
    <property type="project" value="UniProtKB-KW"/>
</dbReference>
<reference evidence="13" key="1">
    <citation type="submission" date="2019-11" db="EMBL/GenBank/DDBJ databases">
        <authorList>
            <person name="Feng L."/>
        </authorList>
    </citation>
    <scope>NUCLEOTIDE SEQUENCE</scope>
    <source>
        <strain evidence="13">BintestinalisLFYP9</strain>
    </source>
</reference>
<accession>A0A6N2XK80</accession>
<dbReference type="EC" id="5.6.2.3" evidence="10"/>
<evidence type="ECO:0000256" key="7">
    <source>
        <dbReference type="ARBA" id="ARBA00022840"/>
    </source>
</evidence>
<dbReference type="Pfam" id="PF00772">
    <property type="entry name" value="DnaB"/>
    <property type="match status" value="1"/>
</dbReference>
<organism evidence="13">
    <name type="scientific">Bacteroides intestinalis</name>
    <dbReference type="NCBI Taxonomy" id="329854"/>
    <lineage>
        <taxon>Bacteria</taxon>
        <taxon>Pseudomonadati</taxon>
        <taxon>Bacteroidota</taxon>
        <taxon>Bacteroidia</taxon>
        <taxon>Bacteroidales</taxon>
        <taxon>Bacteroidaceae</taxon>
        <taxon>Bacteroides</taxon>
    </lineage>
</organism>
<keyword evidence="5 13" id="KW-0378">Hydrolase</keyword>
<dbReference type="PROSITE" id="PS51199">
    <property type="entry name" value="SF4_HELICASE"/>
    <property type="match status" value="1"/>
</dbReference>
<comment type="similarity">
    <text evidence="1">Belongs to the helicase family. DnaB subfamily.</text>
</comment>
<keyword evidence="9" id="KW-0413">Isomerase</keyword>
<dbReference type="GO" id="GO:0005524">
    <property type="term" value="F:ATP binding"/>
    <property type="evidence" value="ECO:0007669"/>
    <property type="project" value="UniProtKB-KW"/>
</dbReference>
<dbReference type="AlphaFoldDB" id="A0A6N2XK80"/>
<dbReference type="RefSeq" id="WP_138291685.1">
    <property type="nucleotide sequence ID" value="NZ_BAABZC010000002.1"/>
</dbReference>
<evidence type="ECO:0000256" key="10">
    <source>
        <dbReference type="ARBA" id="ARBA00044969"/>
    </source>
</evidence>
<evidence type="ECO:0000256" key="11">
    <source>
        <dbReference type="ARBA" id="ARBA00048954"/>
    </source>
</evidence>
<dbReference type="EMBL" id="CACRSU010000051">
    <property type="protein sequence ID" value="VYT54136.1"/>
    <property type="molecule type" value="Genomic_DNA"/>
</dbReference>
<evidence type="ECO:0000256" key="4">
    <source>
        <dbReference type="ARBA" id="ARBA00022741"/>
    </source>
</evidence>
<dbReference type="Gene3D" id="1.10.860.10">
    <property type="entry name" value="DNAb Helicase, Chain A"/>
    <property type="match status" value="1"/>
</dbReference>
<keyword evidence="7" id="KW-0067">ATP-binding</keyword>
<keyword evidence="8" id="KW-0238">DNA-binding</keyword>
<proteinExistence type="inferred from homology"/>
<dbReference type="Pfam" id="PF03796">
    <property type="entry name" value="DnaB_C"/>
    <property type="match status" value="1"/>
</dbReference>
<dbReference type="GO" id="GO:1990077">
    <property type="term" value="C:primosome complex"/>
    <property type="evidence" value="ECO:0007669"/>
    <property type="project" value="UniProtKB-KW"/>
</dbReference>
<keyword evidence="6 13" id="KW-0347">Helicase</keyword>